<dbReference type="InParanoid" id="A0A0C3F614"/>
<sequence>MHNFYGIVNDFFKKILVGGYLLNKDKWSQFEAIINDMTWPSGTSRLPTNLGQNHSLNKADQLRQWVRIQPMVLWLCWRNETGRIPHVEPPIPANGHMPNFRRHLDDVYKQALYLSISDHILAAWSITQEEVAEGMKYLTLYNRGALAMRWPMVINNHLSMHYPDSFLRGPTNSWWLMGFERCNGDQKKVNLNGHAEGAKMELTLARSWVQKHRLYELVTSLPPNASRKERDLVHRLSREKGPSRGTLRTQIEGFGARAYCFVFNSDYSLTTHPNISAALGGQITKSKGWKKATDLRALPHPQIYSLLLKFSQDYWTALRIVDDFTIEPRATLFIGTQSAKSHAFVFKDGIRYGCATAARTDADQYAFVEIEGTRSPCLIQYHFNISVGDESPVTCSIVQRMNMDEDFPRLGWDLYATELGIYGTYAHDLGELEVVLTTSLACAAHVIFTTAGGKDICIVHASDSTGLEVPEAWVDKVEEGS</sequence>
<dbReference type="Proteomes" id="UP000054166">
    <property type="component" value="Unassembled WGS sequence"/>
</dbReference>
<protein>
    <submittedName>
        <fullName evidence="1">Uncharacterized protein</fullName>
    </submittedName>
</protein>
<gene>
    <name evidence="1" type="ORF">PILCRDRAFT_9954</name>
</gene>
<dbReference type="AlphaFoldDB" id="A0A0C3F614"/>
<organism evidence="1 2">
    <name type="scientific">Piloderma croceum (strain F 1598)</name>
    <dbReference type="NCBI Taxonomy" id="765440"/>
    <lineage>
        <taxon>Eukaryota</taxon>
        <taxon>Fungi</taxon>
        <taxon>Dikarya</taxon>
        <taxon>Basidiomycota</taxon>
        <taxon>Agaricomycotina</taxon>
        <taxon>Agaricomycetes</taxon>
        <taxon>Agaricomycetidae</taxon>
        <taxon>Atheliales</taxon>
        <taxon>Atheliaceae</taxon>
        <taxon>Piloderma</taxon>
    </lineage>
</organism>
<accession>A0A0C3F614</accession>
<dbReference type="EMBL" id="KN833006">
    <property type="protein sequence ID" value="KIM80090.1"/>
    <property type="molecule type" value="Genomic_DNA"/>
</dbReference>
<evidence type="ECO:0000313" key="1">
    <source>
        <dbReference type="EMBL" id="KIM80090.1"/>
    </source>
</evidence>
<reference evidence="2" key="2">
    <citation type="submission" date="2015-01" db="EMBL/GenBank/DDBJ databases">
        <title>Evolutionary Origins and Diversification of the Mycorrhizal Mutualists.</title>
        <authorList>
            <consortium name="DOE Joint Genome Institute"/>
            <consortium name="Mycorrhizal Genomics Consortium"/>
            <person name="Kohler A."/>
            <person name="Kuo A."/>
            <person name="Nagy L.G."/>
            <person name="Floudas D."/>
            <person name="Copeland A."/>
            <person name="Barry K.W."/>
            <person name="Cichocki N."/>
            <person name="Veneault-Fourrey C."/>
            <person name="LaButti K."/>
            <person name="Lindquist E.A."/>
            <person name="Lipzen A."/>
            <person name="Lundell T."/>
            <person name="Morin E."/>
            <person name="Murat C."/>
            <person name="Riley R."/>
            <person name="Ohm R."/>
            <person name="Sun H."/>
            <person name="Tunlid A."/>
            <person name="Henrissat B."/>
            <person name="Grigoriev I.V."/>
            <person name="Hibbett D.S."/>
            <person name="Martin F."/>
        </authorList>
    </citation>
    <scope>NUCLEOTIDE SEQUENCE [LARGE SCALE GENOMIC DNA]</scope>
    <source>
        <strain evidence="2">F 1598</strain>
    </source>
</reference>
<reference evidence="1 2" key="1">
    <citation type="submission" date="2014-04" db="EMBL/GenBank/DDBJ databases">
        <authorList>
            <consortium name="DOE Joint Genome Institute"/>
            <person name="Kuo A."/>
            <person name="Tarkka M."/>
            <person name="Buscot F."/>
            <person name="Kohler A."/>
            <person name="Nagy L.G."/>
            <person name="Floudas D."/>
            <person name="Copeland A."/>
            <person name="Barry K.W."/>
            <person name="Cichocki N."/>
            <person name="Veneault-Fourrey C."/>
            <person name="LaButti K."/>
            <person name="Lindquist E.A."/>
            <person name="Lipzen A."/>
            <person name="Lundell T."/>
            <person name="Morin E."/>
            <person name="Murat C."/>
            <person name="Sun H."/>
            <person name="Tunlid A."/>
            <person name="Henrissat B."/>
            <person name="Grigoriev I.V."/>
            <person name="Hibbett D.S."/>
            <person name="Martin F."/>
            <person name="Nordberg H.P."/>
            <person name="Cantor M.N."/>
            <person name="Hua S.X."/>
        </authorList>
    </citation>
    <scope>NUCLEOTIDE SEQUENCE [LARGE SCALE GENOMIC DNA]</scope>
    <source>
        <strain evidence="1 2">F 1598</strain>
    </source>
</reference>
<dbReference type="HOGENOM" id="CLU_006784_0_0_1"/>
<dbReference type="OrthoDB" id="3248986at2759"/>
<keyword evidence="2" id="KW-1185">Reference proteome</keyword>
<dbReference type="STRING" id="765440.A0A0C3F614"/>
<name>A0A0C3F614_PILCF</name>
<proteinExistence type="predicted"/>
<evidence type="ECO:0000313" key="2">
    <source>
        <dbReference type="Proteomes" id="UP000054166"/>
    </source>
</evidence>